<accession>A0ABQ6Z329</accession>
<evidence type="ECO:0000313" key="3">
    <source>
        <dbReference type="Proteomes" id="UP000782705"/>
    </source>
</evidence>
<gene>
    <name evidence="2" type="ORF">BAU17_10840</name>
</gene>
<organism evidence="2 3">
    <name type="scientific">Candidatus Enterococcus willemsii</name>
    <dbReference type="NCBI Taxonomy" id="1857215"/>
    <lineage>
        <taxon>Bacteria</taxon>
        <taxon>Bacillati</taxon>
        <taxon>Bacillota</taxon>
        <taxon>Bacilli</taxon>
        <taxon>Lactobacillales</taxon>
        <taxon>Enterococcaceae</taxon>
        <taxon>Enterococcus</taxon>
    </lineage>
</organism>
<keyword evidence="1" id="KW-0472">Membrane</keyword>
<protein>
    <recommendedName>
        <fullName evidence="4">NfeD-like C-terminal domain-containing protein</fullName>
    </recommendedName>
</protein>
<dbReference type="RefSeq" id="WP_231475088.1">
    <property type="nucleotide sequence ID" value="NZ_MAEL01000002.1"/>
</dbReference>
<sequence>MIISIIEKITTMTENQPMYMQWLLWSFLFILAFLAVYLLLTLLFSPLLFLYNKLTDKNKNNVLKEDDFLMGELVTRIVGDSVGEVLEIGSGTALSSYPAKLYRKEDREKDILLPKGTQVLIIEFDAQGIALVVQREDL</sequence>
<dbReference type="EMBL" id="MAEL01000002">
    <property type="protein sequence ID" value="KAF1306176.1"/>
    <property type="molecule type" value="Genomic_DNA"/>
</dbReference>
<name>A0ABQ6Z329_9ENTE</name>
<reference evidence="2 3" key="1">
    <citation type="submission" date="2016-06" db="EMBL/GenBank/DDBJ databases">
        <title>Four novel species of enterococci isolated from chicken manure.</title>
        <authorList>
            <person name="Van Tyne D."/>
        </authorList>
    </citation>
    <scope>NUCLEOTIDE SEQUENCE [LARGE SCALE GENOMIC DNA]</scope>
    <source>
        <strain evidence="2 3">CU12B</strain>
    </source>
</reference>
<keyword evidence="1" id="KW-0812">Transmembrane</keyword>
<proteinExistence type="predicted"/>
<comment type="caution">
    <text evidence="2">The sequence shown here is derived from an EMBL/GenBank/DDBJ whole genome shotgun (WGS) entry which is preliminary data.</text>
</comment>
<dbReference type="Proteomes" id="UP000782705">
    <property type="component" value="Unassembled WGS sequence"/>
</dbReference>
<keyword evidence="3" id="KW-1185">Reference proteome</keyword>
<feature type="transmembrane region" description="Helical" evidence="1">
    <location>
        <begin position="22"/>
        <end position="51"/>
    </location>
</feature>
<dbReference type="Gene3D" id="2.40.50.140">
    <property type="entry name" value="Nucleic acid-binding proteins"/>
    <property type="match status" value="1"/>
</dbReference>
<dbReference type="InterPro" id="IPR012340">
    <property type="entry name" value="NA-bd_OB-fold"/>
</dbReference>
<evidence type="ECO:0000313" key="2">
    <source>
        <dbReference type="EMBL" id="KAF1306176.1"/>
    </source>
</evidence>
<keyword evidence="1" id="KW-1133">Transmembrane helix</keyword>
<evidence type="ECO:0000256" key="1">
    <source>
        <dbReference type="SAM" id="Phobius"/>
    </source>
</evidence>
<evidence type="ECO:0008006" key="4">
    <source>
        <dbReference type="Google" id="ProtNLM"/>
    </source>
</evidence>